<name>A0A8H7SCW9_9FUNG</name>
<dbReference type="PROSITE" id="PS50088">
    <property type="entry name" value="ANK_REPEAT"/>
    <property type="match status" value="4"/>
</dbReference>
<feature type="compositionally biased region" description="Low complexity" evidence="4">
    <location>
        <begin position="425"/>
        <end position="434"/>
    </location>
</feature>
<evidence type="ECO:0000313" key="6">
    <source>
        <dbReference type="Proteomes" id="UP000646827"/>
    </source>
</evidence>
<protein>
    <recommendedName>
        <fullName evidence="7">Ankyrin</fullName>
    </recommendedName>
</protein>
<accession>A0A8H7SCW9</accession>
<feature type="repeat" description="ANK" evidence="3">
    <location>
        <begin position="20"/>
        <end position="47"/>
    </location>
</feature>
<dbReference type="Pfam" id="PF12796">
    <property type="entry name" value="Ank_2"/>
    <property type="match status" value="2"/>
</dbReference>
<feature type="compositionally biased region" description="Low complexity" evidence="4">
    <location>
        <begin position="344"/>
        <end position="356"/>
    </location>
</feature>
<keyword evidence="6" id="KW-1185">Reference proteome</keyword>
<feature type="repeat" description="ANK" evidence="3">
    <location>
        <begin position="96"/>
        <end position="128"/>
    </location>
</feature>
<feature type="region of interest" description="Disordered" evidence="4">
    <location>
        <begin position="556"/>
        <end position="586"/>
    </location>
</feature>
<dbReference type="PANTHER" id="PTHR24198">
    <property type="entry name" value="ANKYRIN REPEAT AND PROTEIN KINASE DOMAIN-CONTAINING PROTEIN"/>
    <property type="match status" value="1"/>
</dbReference>
<sequence length="599" mass="65251">MSNKMHDQKKDKSKDYLLGLHWAATTGNVGLVKFALDHGAPIDAVVNGFMPLQLACISDNNIAVVQYLIDRGAEVNAQRWSKKHSADKSQAVAGAIGSTALHVACANGCVKTVDLLLRNGALVHVKDKYGSSPLDIAAAKHHVEIVRLLETFGAMQRKATLRYPVYEFGNHGSSGNSSRYSNSTTANSISGASSSDESSIMGRKSMDVTTMTQSEKAERFRRPSLPSVFEGKAPLHVPPISTLPSKKPPLTSTHSSTATTTNTNNTTIPTPTTPTDPRAPRRSLNIPRPTQEELTAIITPPSPQSIDIHRRHSTRNKTPELASSKSSDESATVPTPDDYSVLENSNNINTSSSSSNPWAIAESLSSSPQPSGQQQQQQPDWYGYGVVNRYDEANYLLSLERRAFNTNNDEIIGRRSLDVRPTMDGNSNNNNGNNRPGSLKRCSSDGGHLRTTALMNAMAANTPPAGVHQMDTIGGGMESESNEPTPRPSVILDDDPEAEALRDFQEREMKKAWWSAFGGRKSMDVATYHYGRGSLDVPRKSLDLRPSLDSLQQLAKKSVEGLSRRSVDYQERPSSPADQYSTPSRPGFLTRLVGAWSRK</sequence>
<feature type="compositionally biased region" description="Low complexity" evidence="4">
    <location>
        <begin position="172"/>
        <end position="200"/>
    </location>
</feature>
<dbReference type="InterPro" id="IPR036770">
    <property type="entry name" value="Ankyrin_rpt-contain_sf"/>
</dbReference>
<proteinExistence type="predicted"/>
<feature type="region of interest" description="Disordered" evidence="4">
    <location>
        <begin position="462"/>
        <end position="493"/>
    </location>
</feature>
<organism evidence="5 6">
    <name type="scientific">Circinella minor</name>
    <dbReference type="NCBI Taxonomy" id="1195481"/>
    <lineage>
        <taxon>Eukaryota</taxon>
        <taxon>Fungi</taxon>
        <taxon>Fungi incertae sedis</taxon>
        <taxon>Mucoromycota</taxon>
        <taxon>Mucoromycotina</taxon>
        <taxon>Mucoromycetes</taxon>
        <taxon>Mucorales</taxon>
        <taxon>Lichtheimiaceae</taxon>
        <taxon>Circinella</taxon>
    </lineage>
</organism>
<keyword evidence="2 3" id="KW-0040">ANK repeat</keyword>
<evidence type="ECO:0000256" key="1">
    <source>
        <dbReference type="ARBA" id="ARBA00022737"/>
    </source>
</evidence>
<evidence type="ECO:0000313" key="5">
    <source>
        <dbReference type="EMBL" id="KAG2226188.1"/>
    </source>
</evidence>
<evidence type="ECO:0000256" key="3">
    <source>
        <dbReference type="PROSITE-ProRule" id="PRU00023"/>
    </source>
</evidence>
<evidence type="ECO:0008006" key="7">
    <source>
        <dbReference type="Google" id="ProtNLM"/>
    </source>
</evidence>
<dbReference type="InterPro" id="IPR002110">
    <property type="entry name" value="Ankyrin_rpt"/>
</dbReference>
<feature type="compositionally biased region" description="Basic and acidic residues" evidence="4">
    <location>
        <begin position="557"/>
        <end position="571"/>
    </location>
</feature>
<feature type="compositionally biased region" description="Polar residues" evidence="4">
    <location>
        <begin position="321"/>
        <end position="333"/>
    </location>
</feature>
<comment type="caution">
    <text evidence="5">The sequence shown here is derived from an EMBL/GenBank/DDBJ whole genome shotgun (WGS) entry which is preliminary data.</text>
</comment>
<dbReference type="AlphaFoldDB" id="A0A8H7SCW9"/>
<dbReference type="PROSITE" id="PS50297">
    <property type="entry name" value="ANK_REP_REGION"/>
    <property type="match status" value="3"/>
</dbReference>
<dbReference type="PANTHER" id="PTHR24198:SF165">
    <property type="entry name" value="ANKYRIN REPEAT-CONTAINING PROTEIN-RELATED"/>
    <property type="match status" value="1"/>
</dbReference>
<evidence type="ECO:0000256" key="2">
    <source>
        <dbReference type="ARBA" id="ARBA00023043"/>
    </source>
</evidence>
<dbReference type="OrthoDB" id="194358at2759"/>
<dbReference type="SUPFAM" id="SSF48403">
    <property type="entry name" value="Ankyrin repeat"/>
    <property type="match status" value="1"/>
</dbReference>
<dbReference type="EMBL" id="JAEPRB010000019">
    <property type="protein sequence ID" value="KAG2226188.1"/>
    <property type="molecule type" value="Genomic_DNA"/>
</dbReference>
<dbReference type="Gene3D" id="1.25.40.20">
    <property type="entry name" value="Ankyrin repeat-containing domain"/>
    <property type="match status" value="2"/>
</dbReference>
<feature type="compositionally biased region" description="Low complexity" evidence="4">
    <location>
        <begin position="251"/>
        <end position="275"/>
    </location>
</feature>
<feature type="region of interest" description="Disordered" evidence="4">
    <location>
        <begin position="415"/>
        <end position="447"/>
    </location>
</feature>
<dbReference type="SMART" id="SM00248">
    <property type="entry name" value="ANK"/>
    <property type="match status" value="4"/>
</dbReference>
<feature type="repeat" description="ANK" evidence="3">
    <location>
        <begin position="47"/>
        <end position="80"/>
    </location>
</feature>
<keyword evidence="1" id="KW-0677">Repeat</keyword>
<evidence type="ECO:0000256" key="4">
    <source>
        <dbReference type="SAM" id="MobiDB-lite"/>
    </source>
</evidence>
<gene>
    <name evidence="5" type="ORF">INT45_003333</name>
</gene>
<feature type="region of interest" description="Disordered" evidence="4">
    <location>
        <begin position="172"/>
        <end position="379"/>
    </location>
</feature>
<dbReference type="Proteomes" id="UP000646827">
    <property type="component" value="Unassembled WGS sequence"/>
</dbReference>
<feature type="compositionally biased region" description="Polar residues" evidence="4">
    <location>
        <begin position="572"/>
        <end position="584"/>
    </location>
</feature>
<feature type="compositionally biased region" description="Low complexity" evidence="4">
    <location>
        <begin position="365"/>
        <end position="379"/>
    </location>
</feature>
<reference evidence="5 6" key="1">
    <citation type="submission" date="2020-12" db="EMBL/GenBank/DDBJ databases">
        <title>Metabolic potential, ecology and presence of endohyphal bacteria is reflected in genomic diversity of Mucoromycotina.</title>
        <authorList>
            <person name="Muszewska A."/>
            <person name="Okrasinska A."/>
            <person name="Steczkiewicz K."/>
            <person name="Drgas O."/>
            <person name="Orlowska M."/>
            <person name="Perlinska-Lenart U."/>
            <person name="Aleksandrzak-Piekarczyk T."/>
            <person name="Szatraj K."/>
            <person name="Zielenkiewicz U."/>
            <person name="Pilsyk S."/>
            <person name="Malc E."/>
            <person name="Mieczkowski P."/>
            <person name="Kruszewska J.S."/>
            <person name="Biernat P."/>
            <person name="Pawlowska J."/>
        </authorList>
    </citation>
    <scope>NUCLEOTIDE SEQUENCE [LARGE SCALE GENOMIC DNA]</scope>
    <source>
        <strain evidence="5 6">CBS 142.35</strain>
    </source>
</reference>
<feature type="repeat" description="ANK" evidence="3">
    <location>
        <begin position="129"/>
        <end position="154"/>
    </location>
</feature>